<dbReference type="GO" id="GO:0007265">
    <property type="term" value="P:Ras protein signal transduction"/>
    <property type="evidence" value="ECO:0007669"/>
    <property type="project" value="TreeGrafter"/>
</dbReference>
<protein>
    <submittedName>
        <fullName evidence="2">Docking protein 2</fullName>
    </submittedName>
</protein>
<dbReference type="Gene3D" id="2.30.29.30">
    <property type="entry name" value="Pleckstrin-homology domain (PH domain)/Phosphotyrosine-binding domain (PTB)"/>
    <property type="match status" value="1"/>
</dbReference>
<dbReference type="SUPFAM" id="SSF50729">
    <property type="entry name" value="PH domain-like"/>
    <property type="match status" value="1"/>
</dbReference>
<sequence length="295" mass="33270">MEEDIRRQGTLHLHQQRFGKRWKRVWCVLFRESSRSVSRLEFFDCKDGVTVEKSRRQQENKKSHLEPLGDKVLTGVKSLTLETRSVPRKNQVKTISSCPLPHQKPPGPLEHSRPPEHPGSGHDPDQTYSRTAPPEPEYSLPFDTIASAIMSDILDPCRAIGAEAIADPLYDSIDEMKIRNVFLSAGAGPVGGKAEHIYDEPEGCAAPPPPSATYDDLEEMRGDAWRLMGTAADPKGYEYPYDPRVDDYAVPKRAQRVLPVAQSTSEEEDGEKEPREEDQEEHCEPPYSNVRKKKV</sequence>
<comment type="caution">
    <text evidence="2">The sequence shown here is derived from an EMBL/GenBank/DDBJ whole genome shotgun (WGS) entry which is preliminary data.</text>
</comment>
<dbReference type="GO" id="GO:0043410">
    <property type="term" value="P:positive regulation of MAPK cascade"/>
    <property type="evidence" value="ECO:0007669"/>
    <property type="project" value="TreeGrafter"/>
</dbReference>
<accession>A0A4Z2FBB1</accession>
<dbReference type="InterPro" id="IPR050996">
    <property type="entry name" value="Docking_Protein_DOK"/>
</dbReference>
<dbReference type="GO" id="GO:0005737">
    <property type="term" value="C:cytoplasm"/>
    <property type="evidence" value="ECO:0007669"/>
    <property type="project" value="TreeGrafter"/>
</dbReference>
<evidence type="ECO:0000256" key="1">
    <source>
        <dbReference type="SAM" id="MobiDB-lite"/>
    </source>
</evidence>
<dbReference type="EMBL" id="SRLO01001371">
    <property type="protein sequence ID" value="TNN38448.1"/>
    <property type="molecule type" value="Genomic_DNA"/>
</dbReference>
<feature type="compositionally biased region" description="Acidic residues" evidence="1">
    <location>
        <begin position="265"/>
        <end position="281"/>
    </location>
</feature>
<evidence type="ECO:0000313" key="2">
    <source>
        <dbReference type="EMBL" id="TNN38448.1"/>
    </source>
</evidence>
<dbReference type="InterPro" id="IPR011993">
    <property type="entry name" value="PH-like_dom_sf"/>
</dbReference>
<dbReference type="PANTHER" id="PTHR21258">
    <property type="entry name" value="DOCKING PROTEIN RELATED"/>
    <property type="match status" value="1"/>
</dbReference>
<dbReference type="AlphaFoldDB" id="A0A4Z2FBB1"/>
<dbReference type="Proteomes" id="UP000314294">
    <property type="component" value="Unassembled WGS sequence"/>
</dbReference>
<organism evidence="2 3">
    <name type="scientific">Liparis tanakae</name>
    <name type="common">Tanaka's snailfish</name>
    <dbReference type="NCBI Taxonomy" id="230148"/>
    <lineage>
        <taxon>Eukaryota</taxon>
        <taxon>Metazoa</taxon>
        <taxon>Chordata</taxon>
        <taxon>Craniata</taxon>
        <taxon>Vertebrata</taxon>
        <taxon>Euteleostomi</taxon>
        <taxon>Actinopterygii</taxon>
        <taxon>Neopterygii</taxon>
        <taxon>Teleostei</taxon>
        <taxon>Neoteleostei</taxon>
        <taxon>Acanthomorphata</taxon>
        <taxon>Eupercaria</taxon>
        <taxon>Perciformes</taxon>
        <taxon>Cottioidei</taxon>
        <taxon>Cottales</taxon>
        <taxon>Liparidae</taxon>
        <taxon>Liparis</taxon>
    </lineage>
</organism>
<gene>
    <name evidence="2" type="primary">DOK2</name>
    <name evidence="2" type="ORF">EYF80_051393</name>
</gene>
<dbReference type="OrthoDB" id="6020914at2759"/>
<feature type="region of interest" description="Disordered" evidence="1">
    <location>
        <begin position="257"/>
        <end position="295"/>
    </location>
</feature>
<dbReference type="GO" id="GO:0007169">
    <property type="term" value="P:cell surface receptor protein tyrosine kinase signaling pathway"/>
    <property type="evidence" value="ECO:0007669"/>
    <property type="project" value="TreeGrafter"/>
</dbReference>
<feature type="compositionally biased region" description="Basic and acidic residues" evidence="1">
    <location>
        <begin position="110"/>
        <end position="125"/>
    </location>
</feature>
<dbReference type="PANTHER" id="PTHR21258:SF14">
    <property type="entry name" value="DOCKING PROTEIN 2"/>
    <property type="match status" value="1"/>
</dbReference>
<keyword evidence="3" id="KW-1185">Reference proteome</keyword>
<name>A0A4Z2FBB1_9TELE</name>
<evidence type="ECO:0000313" key="3">
    <source>
        <dbReference type="Proteomes" id="UP000314294"/>
    </source>
</evidence>
<reference evidence="2 3" key="1">
    <citation type="submission" date="2019-03" db="EMBL/GenBank/DDBJ databases">
        <title>First draft genome of Liparis tanakae, snailfish: a comprehensive survey of snailfish specific genes.</title>
        <authorList>
            <person name="Kim W."/>
            <person name="Song I."/>
            <person name="Jeong J.-H."/>
            <person name="Kim D."/>
            <person name="Kim S."/>
            <person name="Ryu S."/>
            <person name="Song J.Y."/>
            <person name="Lee S.K."/>
        </authorList>
    </citation>
    <scope>NUCLEOTIDE SEQUENCE [LARGE SCALE GENOMIC DNA]</scope>
    <source>
        <tissue evidence="2">Muscle</tissue>
    </source>
</reference>
<proteinExistence type="predicted"/>
<feature type="region of interest" description="Disordered" evidence="1">
    <location>
        <begin position="84"/>
        <end position="140"/>
    </location>
</feature>